<evidence type="ECO:0000313" key="1">
    <source>
        <dbReference type="EMBL" id="SDL77675.1"/>
    </source>
</evidence>
<proteinExistence type="predicted"/>
<dbReference type="Proteomes" id="UP000198901">
    <property type="component" value="Unassembled WGS sequence"/>
</dbReference>
<dbReference type="AlphaFoldDB" id="A0A1G9MVL4"/>
<gene>
    <name evidence="1" type="ORF">SAMN04488090_1740</name>
</gene>
<keyword evidence="2" id="KW-1185">Reference proteome</keyword>
<organism evidence="1 2">
    <name type="scientific">Siphonobacter aquaeclarae</name>
    <dbReference type="NCBI Taxonomy" id="563176"/>
    <lineage>
        <taxon>Bacteria</taxon>
        <taxon>Pseudomonadati</taxon>
        <taxon>Bacteroidota</taxon>
        <taxon>Cytophagia</taxon>
        <taxon>Cytophagales</taxon>
        <taxon>Cytophagaceae</taxon>
        <taxon>Siphonobacter</taxon>
    </lineage>
</organism>
<evidence type="ECO:0000313" key="2">
    <source>
        <dbReference type="Proteomes" id="UP000198901"/>
    </source>
</evidence>
<protein>
    <submittedName>
        <fullName evidence="1">Uncharacterized protein</fullName>
    </submittedName>
</protein>
<name>A0A1G9MVL4_9BACT</name>
<sequence length="108" mass="12654">MILSTSLRRYIEGLFDGAETAFGFSPFTSNPFLQQVKRMFHLLFFFLPKAEFCTVIPVCDLPYFAYGQKNKPSRQTAYFHLLNWNLTYLFRPEAIIEQRKPMVAVDES</sequence>
<reference evidence="1 2" key="1">
    <citation type="submission" date="2016-10" db="EMBL/GenBank/DDBJ databases">
        <authorList>
            <person name="de Groot N.N."/>
        </authorList>
    </citation>
    <scope>NUCLEOTIDE SEQUENCE [LARGE SCALE GENOMIC DNA]</scope>
    <source>
        <strain evidence="1 2">DSM 21668</strain>
    </source>
</reference>
<accession>A0A1G9MVL4</accession>
<dbReference type="EMBL" id="FNGS01000003">
    <property type="protein sequence ID" value="SDL77675.1"/>
    <property type="molecule type" value="Genomic_DNA"/>
</dbReference>